<protein>
    <submittedName>
        <fullName evidence="3">Pin2 protein</fullName>
    </submittedName>
</protein>
<feature type="compositionally biased region" description="Polar residues" evidence="1">
    <location>
        <begin position="361"/>
        <end position="377"/>
    </location>
</feature>
<keyword evidence="2" id="KW-0812">Transmembrane</keyword>
<feature type="compositionally biased region" description="Low complexity" evidence="1">
    <location>
        <begin position="155"/>
        <end position="169"/>
    </location>
</feature>
<dbReference type="AlphaFoldDB" id="A0AAV5QW16"/>
<comment type="caution">
    <text evidence="3">The sequence shown here is derived from an EMBL/GenBank/DDBJ whole genome shotgun (WGS) entry which is preliminary data.</text>
</comment>
<evidence type="ECO:0000256" key="2">
    <source>
        <dbReference type="SAM" id="Phobius"/>
    </source>
</evidence>
<keyword evidence="2" id="KW-1133">Transmembrane helix</keyword>
<evidence type="ECO:0000313" key="4">
    <source>
        <dbReference type="Proteomes" id="UP001360560"/>
    </source>
</evidence>
<dbReference type="RefSeq" id="XP_064855800.1">
    <property type="nucleotide sequence ID" value="XM_064999728.1"/>
</dbReference>
<dbReference type="InterPro" id="IPR037504">
    <property type="entry name" value="PSI_induc_2"/>
</dbReference>
<sequence length="396" mass="41648">MFCPSGLLASQLSPRGLSSVESTAESFKSWDTCMANHTCKIVAIVLIVIACLLVFWVISSIVNCLCCGVTCISSFCCCLSKAGSCCCGGGSNKNAQQGYQPPGAPMYNTAPMYNPAPMYNAPPSYNRYNSPDNYGYAKEVPELLAAPLPSQAFSKPKSSSVSASQNSKPYGASNNPFDEEIPMQNLKGSGTQTAQDDGINELPASVIAANANAYNVSQGGVNPKKTGVIRESVNIDDETGNNSQGLYGNTTGGYINSDYGNTQGYGYTSNNAQGTGYGQQYAQNTGYNYTNNSDYGGQPASYGGTAPASGYSVIHDAYTGSSNNPTSSNFANNRPTAAPLNDSYRGITDTNPTTYIGGEVGSNNQSNQGIGSATKRASTAPYPTDHPFDMLNNRNY</sequence>
<feature type="region of interest" description="Disordered" evidence="1">
    <location>
        <begin position="155"/>
        <end position="197"/>
    </location>
</feature>
<evidence type="ECO:0000256" key="1">
    <source>
        <dbReference type="SAM" id="MobiDB-lite"/>
    </source>
</evidence>
<feature type="region of interest" description="Disordered" evidence="1">
    <location>
        <begin position="359"/>
        <end position="396"/>
    </location>
</feature>
<proteinExistence type="predicted"/>
<dbReference type="PANTHER" id="PTHR40018:SF1">
    <property type="entry name" value="[PSI+] INDUCTION PROTEIN 2"/>
    <property type="match status" value="1"/>
</dbReference>
<dbReference type="GeneID" id="90076793"/>
<feature type="compositionally biased region" description="Polar residues" evidence="1">
    <location>
        <begin position="324"/>
        <end position="335"/>
    </location>
</feature>
<organism evidence="3 4">
    <name type="scientific">Saccharomycopsis crataegensis</name>
    <dbReference type="NCBI Taxonomy" id="43959"/>
    <lineage>
        <taxon>Eukaryota</taxon>
        <taxon>Fungi</taxon>
        <taxon>Dikarya</taxon>
        <taxon>Ascomycota</taxon>
        <taxon>Saccharomycotina</taxon>
        <taxon>Saccharomycetes</taxon>
        <taxon>Saccharomycopsidaceae</taxon>
        <taxon>Saccharomycopsis</taxon>
    </lineage>
</organism>
<feature type="region of interest" description="Disordered" evidence="1">
    <location>
        <begin position="324"/>
        <end position="346"/>
    </location>
</feature>
<reference evidence="3 4" key="1">
    <citation type="journal article" date="2023" name="Elife">
        <title>Identification of key yeast species and microbe-microbe interactions impacting larval growth of Drosophila in the wild.</title>
        <authorList>
            <person name="Mure A."/>
            <person name="Sugiura Y."/>
            <person name="Maeda R."/>
            <person name="Honda K."/>
            <person name="Sakurai N."/>
            <person name="Takahashi Y."/>
            <person name="Watada M."/>
            <person name="Katoh T."/>
            <person name="Gotoh A."/>
            <person name="Gotoh Y."/>
            <person name="Taniguchi I."/>
            <person name="Nakamura K."/>
            <person name="Hayashi T."/>
            <person name="Katayama T."/>
            <person name="Uemura T."/>
            <person name="Hattori Y."/>
        </authorList>
    </citation>
    <scope>NUCLEOTIDE SEQUENCE [LARGE SCALE GENOMIC DNA]</scope>
    <source>
        <strain evidence="3 4">SC-9</strain>
    </source>
</reference>
<keyword evidence="2" id="KW-0472">Membrane</keyword>
<dbReference type="Proteomes" id="UP001360560">
    <property type="component" value="Unassembled WGS sequence"/>
</dbReference>
<dbReference type="EMBL" id="BTFZ01000020">
    <property type="protein sequence ID" value="GMM38805.1"/>
    <property type="molecule type" value="Genomic_DNA"/>
</dbReference>
<feature type="transmembrane region" description="Helical" evidence="2">
    <location>
        <begin position="41"/>
        <end position="62"/>
    </location>
</feature>
<dbReference type="GO" id="GO:0005935">
    <property type="term" value="C:cellular bud neck"/>
    <property type="evidence" value="ECO:0007669"/>
    <property type="project" value="TreeGrafter"/>
</dbReference>
<evidence type="ECO:0000313" key="3">
    <source>
        <dbReference type="EMBL" id="GMM38805.1"/>
    </source>
</evidence>
<feature type="compositionally biased region" description="Polar residues" evidence="1">
    <location>
        <begin position="186"/>
        <end position="195"/>
    </location>
</feature>
<keyword evidence="4" id="KW-1185">Reference proteome</keyword>
<gene>
    <name evidence="3" type="ORF">DASC09_061440</name>
</gene>
<dbReference type="GO" id="GO:0005886">
    <property type="term" value="C:plasma membrane"/>
    <property type="evidence" value="ECO:0007669"/>
    <property type="project" value="TreeGrafter"/>
</dbReference>
<dbReference type="PANTHER" id="PTHR40018">
    <property type="entry name" value="[PSI+] INDUCTION PROTEIN 2"/>
    <property type="match status" value="1"/>
</dbReference>
<name>A0AAV5QW16_9ASCO</name>
<accession>A0AAV5QW16</accession>